<dbReference type="InterPro" id="IPR006527">
    <property type="entry name" value="F-box-assoc_dom_typ1"/>
</dbReference>
<dbReference type="Proteomes" id="UP001454036">
    <property type="component" value="Unassembled WGS sequence"/>
</dbReference>
<comment type="caution">
    <text evidence="2">The sequence shown here is derived from an EMBL/GenBank/DDBJ whole genome shotgun (WGS) entry which is preliminary data.</text>
</comment>
<dbReference type="SMART" id="SM00256">
    <property type="entry name" value="FBOX"/>
    <property type="match status" value="1"/>
</dbReference>
<dbReference type="SUPFAM" id="SSF50965">
    <property type="entry name" value="Galactose oxidase, central domain"/>
    <property type="match status" value="1"/>
</dbReference>
<evidence type="ECO:0000259" key="1">
    <source>
        <dbReference type="PROSITE" id="PS50181"/>
    </source>
</evidence>
<dbReference type="Gene3D" id="1.20.1280.50">
    <property type="match status" value="1"/>
</dbReference>
<keyword evidence="3" id="KW-1185">Reference proteome</keyword>
<protein>
    <recommendedName>
        <fullName evidence="1">F-box domain-containing protein</fullName>
    </recommendedName>
</protein>
<dbReference type="InterPro" id="IPR015915">
    <property type="entry name" value="Kelch-typ_b-propeller"/>
</dbReference>
<dbReference type="AlphaFoldDB" id="A0AAV3RZN3"/>
<dbReference type="InterPro" id="IPR001810">
    <property type="entry name" value="F-box_dom"/>
</dbReference>
<sequence>MMRNKKIQFSTKMDPKIWSQLPKDLLDHVLSFLPLKNFLKMKSTCKHFKSLLFSPSFISKHLSSYSSLCFLLLSHTQFHPVYPLFDTLLNNWRTLSLSPFHIKPSEFRSRFNNKTFNRGINESPGSITKLLSSSNGLVCFSHQDSSSFVICNLLTRSSRIVKFPKLPFQFELLTLVCPSKGGYYKLFMLSCFGPSNKALVFDSKTQSWSEFEGLNLFFSENYNQEGVFFDGLLYFITSEPFVIMGFDLDNGNWKISEFGLPNGLAFARLCSDGKGKLFLIGGLGVSGISRNMKLWELNEEGGWMEIQTVPELMCRKFLSVSYHNYEHVYCFWHQGLICLCCYNWPEILYFKVSRRTWHWVPKCPSLPDKWSCGFRWFSFVPELYAIA</sequence>
<dbReference type="Pfam" id="PF00646">
    <property type="entry name" value="F-box"/>
    <property type="match status" value="1"/>
</dbReference>
<organism evidence="2 3">
    <name type="scientific">Lithospermum erythrorhizon</name>
    <name type="common">Purple gromwell</name>
    <name type="synonym">Lithospermum officinale var. erythrorhizon</name>
    <dbReference type="NCBI Taxonomy" id="34254"/>
    <lineage>
        <taxon>Eukaryota</taxon>
        <taxon>Viridiplantae</taxon>
        <taxon>Streptophyta</taxon>
        <taxon>Embryophyta</taxon>
        <taxon>Tracheophyta</taxon>
        <taxon>Spermatophyta</taxon>
        <taxon>Magnoliopsida</taxon>
        <taxon>eudicotyledons</taxon>
        <taxon>Gunneridae</taxon>
        <taxon>Pentapetalae</taxon>
        <taxon>asterids</taxon>
        <taxon>lamiids</taxon>
        <taxon>Boraginales</taxon>
        <taxon>Boraginaceae</taxon>
        <taxon>Boraginoideae</taxon>
        <taxon>Lithospermeae</taxon>
        <taxon>Lithospermum</taxon>
    </lineage>
</organism>
<evidence type="ECO:0000313" key="2">
    <source>
        <dbReference type="EMBL" id="GAA0186310.1"/>
    </source>
</evidence>
<name>A0AAV3RZN3_LITER</name>
<dbReference type="InterPro" id="IPR011043">
    <property type="entry name" value="Gal_Oxase/kelch_b-propeller"/>
</dbReference>
<evidence type="ECO:0000313" key="3">
    <source>
        <dbReference type="Proteomes" id="UP001454036"/>
    </source>
</evidence>
<gene>
    <name evidence="2" type="ORF">LIER_33598</name>
</gene>
<dbReference type="PANTHER" id="PTHR31672">
    <property type="entry name" value="BNACNNG10540D PROTEIN"/>
    <property type="match status" value="1"/>
</dbReference>
<proteinExistence type="predicted"/>
<dbReference type="FunFam" id="1.20.1280.50:FF:000085">
    <property type="entry name" value="F-box domain containing protein"/>
    <property type="match status" value="1"/>
</dbReference>
<dbReference type="PANTHER" id="PTHR31672:SF12">
    <property type="entry name" value="F-BOX DOMAIN-CONTAINING PROTEIN"/>
    <property type="match status" value="1"/>
</dbReference>
<dbReference type="InterPro" id="IPR036047">
    <property type="entry name" value="F-box-like_dom_sf"/>
</dbReference>
<dbReference type="PROSITE" id="PS50181">
    <property type="entry name" value="FBOX"/>
    <property type="match status" value="1"/>
</dbReference>
<accession>A0AAV3RZN3</accession>
<reference evidence="2 3" key="1">
    <citation type="submission" date="2024-01" db="EMBL/GenBank/DDBJ databases">
        <title>The complete chloroplast genome sequence of Lithospermum erythrorhizon: insights into the phylogenetic relationship among Boraginaceae species and the maternal lineages of purple gromwells.</title>
        <authorList>
            <person name="Okada T."/>
            <person name="Watanabe K."/>
        </authorList>
    </citation>
    <scope>NUCLEOTIDE SEQUENCE [LARGE SCALE GENOMIC DNA]</scope>
</reference>
<dbReference type="Gene3D" id="2.120.10.80">
    <property type="entry name" value="Kelch-type beta propeller"/>
    <property type="match status" value="1"/>
</dbReference>
<dbReference type="EMBL" id="BAABME010013563">
    <property type="protein sequence ID" value="GAA0186310.1"/>
    <property type="molecule type" value="Genomic_DNA"/>
</dbReference>
<dbReference type="Pfam" id="PF07734">
    <property type="entry name" value="FBA_1"/>
    <property type="match status" value="1"/>
</dbReference>
<feature type="domain" description="F-box" evidence="1">
    <location>
        <begin position="15"/>
        <end position="61"/>
    </location>
</feature>
<dbReference type="SUPFAM" id="SSF81383">
    <property type="entry name" value="F-box domain"/>
    <property type="match status" value="1"/>
</dbReference>
<dbReference type="InterPro" id="IPR050796">
    <property type="entry name" value="SCF_F-box_component"/>
</dbReference>
<dbReference type="FunFam" id="2.120.10.80:FF:000169">
    <property type="entry name" value="F-box family protein"/>
    <property type="match status" value="1"/>
</dbReference>